<dbReference type="EMBL" id="KZ680207">
    <property type="protein sequence ID" value="PTB70232.1"/>
    <property type="molecule type" value="Genomic_DNA"/>
</dbReference>
<dbReference type="Proteomes" id="UP000241546">
    <property type="component" value="Unassembled WGS sequence"/>
</dbReference>
<name>A0A2T4BLN9_9HYPO</name>
<dbReference type="GeneID" id="36601903"/>
<dbReference type="AlphaFoldDB" id="A0A2T4BLN9"/>
<dbReference type="OrthoDB" id="4888390at2759"/>
<keyword evidence="3" id="KW-1185">Reference proteome</keyword>
<accession>A0A2T4BLN9</accession>
<feature type="signal peptide" evidence="1">
    <location>
        <begin position="1"/>
        <end position="23"/>
    </location>
</feature>
<feature type="chain" id="PRO_5015768851" evidence="1">
    <location>
        <begin position="24"/>
        <end position="236"/>
    </location>
</feature>
<evidence type="ECO:0000256" key="1">
    <source>
        <dbReference type="SAM" id="SignalP"/>
    </source>
</evidence>
<organism evidence="2 3">
    <name type="scientific">Trichoderma citrinoviride</name>
    <dbReference type="NCBI Taxonomy" id="58853"/>
    <lineage>
        <taxon>Eukaryota</taxon>
        <taxon>Fungi</taxon>
        <taxon>Dikarya</taxon>
        <taxon>Ascomycota</taxon>
        <taxon>Pezizomycotina</taxon>
        <taxon>Sordariomycetes</taxon>
        <taxon>Hypocreomycetidae</taxon>
        <taxon>Hypocreales</taxon>
        <taxon>Hypocreaceae</taxon>
        <taxon>Trichoderma</taxon>
    </lineage>
</organism>
<reference evidence="3" key="1">
    <citation type="submission" date="2016-07" db="EMBL/GenBank/DDBJ databases">
        <title>Multiple horizontal gene transfer events from other fungi enriched the ability of initially mycotrophic Trichoderma (Ascomycota) to feed on dead plant biomass.</title>
        <authorList>
            <consortium name="DOE Joint Genome Institute"/>
            <person name="Atanasova L."/>
            <person name="Chenthamara K."/>
            <person name="Zhang J."/>
            <person name="Grujic M."/>
            <person name="Henrissat B."/>
            <person name="Kuo A."/>
            <person name="Aerts A."/>
            <person name="Salamov A."/>
            <person name="Lipzen A."/>
            <person name="Labutti K."/>
            <person name="Barry K."/>
            <person name="Miao Y."/>
            <person name="Rahimi M.J."/>
            <person name="Shen Q."/>
            <person name="Grigoriev I.V."/>
            <person name="Kubicek C.P."/>
            <person name="Druzhinina I.S."/>
        </authorList>
    </citation>
    <scope>NUCLEOTIDE SEQUENCE [LARGE SCALE GENOMIC DNA]</scope>
    <source>
        <strain evidence="3">TUCIM 6016</strain>
    </source>
</reference>
<gene>
    <name evidence="2" type="ORF">BBK36DRAFT_1155048</name>
</gene>
<sequence length="236" mass="25603">MIFTKGLLSAAVAVFELASFTSAGIAHRADTATAAATYSDDGRTCCTDGEPGTALINGKCEYGSHSLSPDIPSGTHVTKCCWDDKASDFHVHYAQDNEEHEAAPLNVTGGGNYPNGFCNLGLKWEITEFILTDDYLDLNIDLNVDCGPYNKSDREWVRIHFNSVWQDAGKFTYVISSIGPTIYADISTKIKRDDSSVDLHVHVTGTGIAGALDESVDENLHDEELKAILSTVNVCY</sequence>
<keyword evidence="1" id="KW-0732">Signal</keyword>
<proteinExistence type="predicted"/>
<evidence type="ECO:0000313" key="2">
    <source>
        <dbReference type="EMBL" id="PTB70232.1"/>
    </source>
</evidence>
<protein>
    <submittedName>
        <fullName evidence="2">Uncharacterized protein</fullName>
    </submittedName>
</protein>
<evidence type="ECO:0000313" key="3">
    <source>
        <dbReference type="Proteomes" id="UP000241546"/>
    </source>
</evidence>
<dbReference type="RefSeq" id="XP_024753552.1">
    <property type="nucleotide sequence ID" value="XM_024893785.1"/>
</dbReference>